<organism evidence="5 6">
    <name type="scientific">Anaeromicropila populeti</name>
    <dbReference type="NCBI Taxonomy" id="37658"/>
    <lineage>
        <taxon>Bacteria</taxon>
        <taxon>Bacillati</taxon>
        <taxon>Bacillota</taxon>
        <taxon>Clostridia</taxon>
        <taxon>Lachnospirales</taxon>
        <taxon>Lachnospiraceae</taxon>
        <taxon>Anaeromicropila</taxon>
    </lineage>
</organism>
<dbReference type="CDD" id="cd07341">
    <property type="entry name" value="M56_BlaR1_MecR1_like"/>
    <property type="match status" value="1"/>
</dbReference>
<keyword evidence="2" id="KW-0472">Membrane</keyword>
<gene>
    <name evidence="5" type="ORF">SAMN05661086_01141</name>
</gene>
<dbReference type="Gene3D" id="3.40.630.190">
    <property type="entry name" value="LCP protein"/>
    <property type="match status" value="1"/>
</dbReference>
<feature type="transmembrane region" description="Helical" evidence="2">
    <location>
        <begin position="341"/>
        <end position="361"/>
    </location>
</feature>
<dbReference type="STRING" id="37658.SAMN05661086_01141"/>
<name>A0A1I6IU58_9FIRM</name>
<comment type="similarity">
    <text evidence="1">Belongs to the LytR/CpsA/Psr (LCP) family.</text>
</comment>
<dbReference type="InterPro" id="IPR008756">
    <property type="entry name" value="Peptidase_M56"/>
</dbReference>
<evidence type="ECO:0000259" key="3">
    <source>
        <dbReference type="Pfam" id="PF03816"/>
    </source>
</evidence>
<dbReference type="PANTHER" id="PTHR33392">
    <property type="entry name" value="POLYISOPRENYL-TEICHOIC ACID--PEPTIDOGLYCAN TEICHOIC ACID TRANSFERASE TAGU"/>
    <property type="match status" value="1"/>
</dbReference>
<evidence type="ECO:0000256" key="1">
    <source>
        <dbReference type="ARBA" id="ARBA00006068"/>
    </source>
</evidence>
<feature type="transmembrane region" description="Helical" evidence="2">
    <location>
        <begin position="142"/>
        <end position="162"/>
    </location>
</feature>
<dbReference type="NCBIfam" id="TIGR00350">
    <property type="entry name" value="lytR_cpsA_psr"/>
    <property type="match status" value="1"/>
</dbReference>
<dbReference type="PANTHER" id="PTHR33392:SF6">
    <property type="entry name" value="POLYISOPRENYL-TEICHOIC ACID--PEPTIDOGLYCAN TEICHOIC ACID TRANSFERASE TAGU"/>
    <property type="match status" value="1"/>
</dbReference>
<dbReference type="Proteomes" id="UP000199659">
    <property type="component" value="Unassembled WGS sequence"/>
</dbReference>
<keyword evidence="6" id="KW-1185">Reference proteome</keyword>
<dbReference type="AlphaFoldDB" id="A0A1I6IU58"/>
<keyword evidence="2" id="KW-1133">Transmembrane helix</keyword>
<evidence type="ECO:0000259" key="4">
    <source>
        <dbReference type="Pfam" id="PF05569"/>
    </source>
</evidence>
<accession>A0A1I6IU58</accession>
<keyword evidence="2" id="KW-0812">Transmembrane</keyword>
<feature type="domain" description="Cell envelope-related transcriptional attenuator" evidence="3">
    <location>
        <begin position="417"/>
        <end position="574"/>
    </location>
</feature>
<feature type="domain" description="Peptidase M56" evidence="4">
    <location>
        <begin position="8"/>
        <end position="329"/>
    </location>
</feature>
<proteinExistence type="inferred from homology"/>
<dbReference type="Pfam" id="PF05569">
    <property type="entry name" value="Peptidase_M56"/>
    <property type="match status" value="1"/>
</dbReference>
<dbReference type="InterPro" id="IPR050922">
    <property type="entry name" value="LytR/CpsA/Psr_CW_biosynth"/>
</dbReference>
<feature type="transmembrane region" description="Helical" evidence="2">
    <location>
        <begin position="37"/>
        <end position="55"/>
    </location>
</feature>
<dbReference type="InterPro" id="IPR004474">
    <property type="entry name" value="LytR_CpsA_psr"/>
</dbReference>
<dbReference type="Pfam" id="PF03816">
    <property type="entry name" value="LytR_cpsA_psr"/>
    <property type="match status" value="1"/>
</dbReference>
<protein>
    <submittedName>
        <fullName evidence="5">Transcriptional attenuator, LytR family</fullName>
    </submittedName>
</protein>
<dbReference type="EMBL" id="FOYZ01000003">
    <property type="protein sequence ID" value="SFR69770.1"/>
    <property type="molecule type" value="Genomic_DNA"/>
</dbReference>
<sequence length="653" mass="74428">MIDFFLTVLVISAGCSFLICMAVLLDKIFCKKYSRHWNYIVWFLIAIRLLLPLNVQLVKLPFVENKERAAVVVTNQNINETDKNKQTILSKNNQEEAKSVQSDHTDFLLTEKETDSSTQIKESGNHHMPWVSFESIIKGASLIWMIGVFLVMLYHIMAYMSFQKKISKWCHSVRNSEIHNVLQELCTEMDIKEEIRLVTCPLIHSPMLTGFRNPVIVLPTKEFTLEQYSFILKHELVHYKNHDLYYKLLLLCATGFHWFNPLVHYMARTAYSDIELYCDEKVVKERNLQYREEYSLTLLQIMSGTYGDNILLTTGFSEKKKQVKKRVYQIMNIKPTKRGTSIIIGVICVIFLISNITGSFLPSKVSKAETIGVEVEEVGIEESITETEKNESQDLLEKASHILVVGLDGTNDDTNVRADSILIVSINPVSKKVVLTSFLRDMYLSVPEIGENKLSAVYSLGGIQLVEDTIETNFQFSIDHTISVNMKAFETIIDAIGGVELELSEKEAEYLNQTNYISKKECRNVLKGRQRLNGSQALGYVRVRQVSDENGENGEFGRTARLRKLLSAIMKEYKKQDIMKIGSLFLTIQSEVTTDLSYTELLTYLRTVCNDTVTASTASIPVIETYTLETQQGMSVLVPDLDKNIKAFEKFTG</sequence>
<evidence type="ECO:0000313" key="6">
    <source>
        <dbReference type="Proteomes" id="UP000199659"/>
    </source>
</evidence>
<feature type="transmembrane region" description="Helical" evidence="2">
    <location>
        <begin position="6"/>
        <end position="25"/>
    </location>
</feature>
<evidence type="ECO:0000313" key="5">
    <source>
        <dbReference type="EMBL" id="SFR69770.1"/>
    </source>
</evidence>
<evidence type="ECO:0000256" key="2">
    <source>
        <dbReference type="SAM" id="Phobius"/>
    </source>
</evidence>
<reference evidence="5 6" key="1">
    <citation type="submission" date="2016-10" db="EMBL/GenBank/DDBJ databases">
        <authorList>
            <person name="de Groot N.N."/>
        </authorList>
    </citation>
    <scope>NUCLEOTIDE SEQUENCE [LARGE SCALE GENOMIC DNA]</scope>
    <source>
        <strain evidence="5 6">743A</strain>
    </source>
</reference>